<organism evidence="1 2">
    <name type="scientific">Araneus ventricosus</name>
    <name type="common">Orbweaver spider</name>
    <name type="synonym">Epeira ventricosa</name>
    <dbReference type="NCBI Taxonomy" id="182803"/>
    <lineage>
        <taxon>Eukaryota</taxon>
        <taxon>Metazoa</taxon>
        <taxon>Ecdysozoa</taxon>
        <taxon>Arthropoda</taxon>
        <taxon>Chelicerata</taxon>
        <taxon>Arachnida</taxon>
        <taxon>Araneae</taxon>
        <taxon>Araneomorphae</taxon>
        <taxon>Entelegynae</taxon>
        <taxon>Araneoidea</taxon>
        <taxon>Araneidae</taxon>
        <taxon>Araneus</taxon>
    </lineage>
</organism>
<evidence type="ECO:0000313" key="1">
    <source>
        <dbReference type="EMBL" id="GBN85730.1"/>
    </source>
</evidence>
<name>A0A4Y2SEL5_ARAVE</name>
<reference evidence="1 2" key="1">
    <citation type="journal article" date="2019" name="Sci. Rep.">
        <title>Orb-weaving spider Araneus ventricosus genome elucidates the spidroin gene catalogue.</title>
        <authorList>
            <person name="Kono N."/>
            <person name="Nakamura H."/>
            <person name="Ohtoshi R."/>
            <person name="Moran D.A.P."/>
            <person name="Shinohara A."/>
            <person name="Yoshida Y."/>
            <person name="Fujiwara M."/>
            <person name="Mori M."/>
            <person name="Tomita M."/>
            <person name="Arakawa K."/>
        </authorList>
    </citation>
    <scope>NUCLEOTIDE SEQUENCE [LARGE SCALE GENOMIC DNA]</scope>
</reference>
<gene>
    <name evidence="1" type="ORF">AVEN_222154_1</name>
</gene>
<dbReference type="EMBL" id="BGPR01020909">
    <property type="protein sequence ID" value="GBN85730.1"/>
    <property type="molecule type" value="Genomic_DNA"/>
</dbReference>
<protein>
    <submittedName>
        <fullName evidence="1">Uncharacterized protein</fullName>
    </submittedName>
</protein>
<comment type="caution">
    <text evidence="1">The sequence shown here is derived from an EMBL/GenBank/DDBJ whole genome shotgun (WGS) entry which is preliminary data.</text>
</comment>
<dbReference type="Proteomes" id="UP000499080">
    <property type="component" value="Unassembled WGS sequence"/>
</dbReference>
<keyword evidence="2" id="KW-1185">Reference proteome</keyword>
<evidence type="ECO:0000313" key="2">
    <source>
        <dbReference type="Proteomes" id="UP000499080"/>
    </source>
</evidence>
<proteinExistence type="predicted"/>
<sequence length="126" mass="14435">MIGDPSRIFQLNWVNRVKQLNLLTKKCQQERMLVRGEAEVQQKRGDFLARCQLRNNDLKMPSRKDVVCYLRKNRGTSHGKESLLKTSAKGWVAVQTVCAKGENALENLSLQKILAMSVFKENCVEK</sequence>
<accession>A0A4Y2SEL5</accession>
<dbReference type="AlphaFoldDB" id="A0A4Y2SEL5"/>